<dbReference type="Gene3D" id="3.40.50.300">
    <property type="entry name" value="P-loop containing nucleotide triphosphate hydrolases"/>
    <property type="match status" value="1"/>
</dbReference>
<sequence>MANNVDVRKPRNYPLLLVSCLILMLACWNFLQAEEEFYGRDLWDDAASMMATPWELPNLTTYTTWDSNTSGESIGVIILGMHRSGTSMLAGLLATAYGYFPGETEELIPPRYANAKGYFERVDIVRQNDRFMQQARLSMPMFHSNILFTPWVITQYEDYYTTPYDMLNATMSEDVTTALNFMNNEHPIVHTDHPTIPWVQKDPRMCVTLRTWLPFLKQPPAVIITYRHPAEVGHSVATRDHKPMLIGLNAWIAYNTAIIRNSMGLCTVVTNNANLLYSPGEELRRIVDELQTKCNVVAPPIPVPDPKVVDDFIDVKMQGSRHKELTPCVEGVPYFNVTTSGLKPSSKEVYRRAMKMYCDMESGIAFKPGYTGFAKPVKRRAEYH</sequence>
<protein>
    <submittedName>
        <fullName evidence="2">Uncharacterized protein</fullName>
    </submittedName>
</protein>
<dbReference type="AlphaFoldDB" id="A0A7S3P3U2"/>
<name>A0A7S3P3U2_9STRA</name>
<dbReference type="SUPFAM" id="SSF52540">
    <property type="entry name" value="P-loop containing nucleoside triphosphate hydrolases"/>
    <property type="match status" value="1"/>
</dbReference>
<evidence type="ECO:0000256" key="1">
    <source>
        <dbReference type="SAM" id="Phobius"/>
    </source>
</evidence>
<reference evidence="2" key="1">
    <citation type="submission" date="2021-01" db="EMBL/GenBank/DDBJ databases">
        <authorList>
            <person name="Corre E."/>
            <person name="Pelletier E."/>
            <person name="Niang G."/>
            <person name="Scheremetjew M."/>
            <person name="Finn R."/>
            <person name="Kale V."/>
            <person name="Holt S."/>
            <person name="Cochrane G."/>
            <person name="Meng A."/>
            <person name="Brown T."/>
            <person name="Cohen L."/>
        </authorList>
    </citation>
    <scope>NUCLEOTIDE SEQUENCE</scope>
    <source>
        <strain evidence="2">CCMP127</strain>
    </source>
</reference>
<keyword evidence="1" id="KW-0812">Transmembrane</keyword>
<keyword evidence="1" id="KW-1133">Transmembrane helix</keyword>
<gene>
    <name evidence="2" type="ORF">ACOF00016_LOCUS8396</name>
</gene>
<evidence type="ECO:0000313" key="2">
    <source>
        <dbReference type="EMBL" id="CAE0410989.1"/>
    </source>
</evidence>
<dbReference type="EMBL" id="HBIM01010022">
    <property type="protein sequence ID" value="CAE0410989.1"/>
    <property type="molecule type" value="Transcribed_RNA"/>
</dbReference>
<proteinExistence type="predicted"/>
<organism evidence="2">
    <name type="scientific">Amphora coffeiformis</name>
    <dbReference type="NCBI Taxonomy" id="265554"/>
    <lineage>
        <taxon>Eukaryota</taxon>
        <taxon>Sar</taxon>
        <taxon>Stramenopiles</taxon>
        <taxon>Ochrophyta</taxon>
        <taxon>Bacillariophyta</taxon>
        <taxon>Bacillariophyceae</taxon>
        <taxon>Bacillariophycidae</taxon>
        <taxon>Thalassiophysales</taxon>
        <taxon>Catenulaceae</taxon>
        <taxon>Amphora</taxon>
    </lineage>
</organism>
<feature type="transmembrane region" description="Helical" evidence="1">
    <location>
        <begin position="12"/>
        <end position="31"/>
    </location>
</feature>
<accession>A0A7S3P3U2</accession>
<keyword evidence="1" id="KW-0472">Membrane</keyword>
<dbReference type="InterPro" id="IPR027417">
    <property type="entry name" value="P-loop_NTPase"/>
</dbReference>